<dbReference type="Proteomes" id="UP001258994">
    <property type="component" value="Chromosome"/>
</dbReference>
<feature type="repeat" description="ANK" evidence="1">
    <location>
        <begin position="258"/>
        <end position="290"/>
    </location>
</feature>
<dbReference type="SUPFAM" id="SSF48403">
    <property type="entry name" value="Ankyrin repeat"/>
    <property type="match status" value="1"/>
</dbReference>
<dbReference type="EMBL" id="CP134145">
    <property type="protein sequence ID" value="WNC71030.1"/>
    <property type="molecule type" value="Genomic_DNA"/>
</dbReference>
<dbReference type="PROSITE" id="PS50088">
    <property type="entry name" value="ANK_REPEAT"/>
    <property type="match status" value="1"/>
</dbReference>
<dbReference type="InterPro" id="IPR036922">
    <property type="entry name" value="Rieske_2Fe-2S_sf"/>
</dbReference>
<sequence>MKYLTYICLIFCLAVNANEKSDLEINLAKLTEGSHLRVEWYGLPVLILKPSKIQLNSINDNEINLSTSQLDTAFQYFAKTSGNIKASILYDSTISAYEEELAVNPYPLIVLLGINPIGGCAISASNQRNYLKDPCRQSTYSLDGRMSDSNGSLPANLFIPPFSVVDDTLIIKAPELVNFKDFSPDIMAMNVPNKTKFWDSISWDKLDVLKELVSKDAALLTAKTSVNCNALHVASGKSPELLSYLISKGVSTTHICDNGYTSLMISLMTRDIQNAKILLAHGAKIDAYCENDNCAKSLKDYLYSDLRYTAEYTEKLIESLKKENN</sequence>
<dbReference type="Pfam" id="PF12796">
    <property type="entry name" value="Ank_2"/>
    <property type="match status" value="1"/>
</dbReference>
<evidence type="ECO:0000256" key="1">
    <source>
        <dbReference type="PROSITE-ProRule" id="PRU00023"/>
    </source>
</evidence>
<dbReference type="RefSeq" id="WP_348390165.1">
    <property type="nucleotide sequence ID" value="NZ_CP134145.1"/>
</dbReference>
<dbReference type="InterPro" id="IPR036770">
    <property type="entry name" value="Ankyrin_rpt-contain_sf"/>
</dbReference>
<dbReference type="Gene3D" id="2.102.10.10">
    <property type="entry name" value="Rieske [2Fe-2S] iron-sulphur domain"/>
    <property type="match status" value="1"/>
</dbReference>
<proteinExistence type="predicted"/>
<evidence type="ECO:0000313" key="3">
    <source>
        <dbReference type="Proteomes" id="UP001258994"/>
    </source>
</evidence>
<gene>
    <name evidence="2" type="ORF">RGQ13_12935</name>
</gene>
<keyword evidence="1" id="KW-0040">ANK repeat</keyword>
<dbReference type="SMART" id="SM00248">
    <property type="entry name" value="ANK"/>
    <property type="match status" value="2"/>
</dbReference>
<evidence type="ECO:0000313" key="2">
    <source>
        <dbReference type="EMBL" id="WNC71030.1"/>
    </source>
</evidence>
<dbReference type="Gene3D" id="1.25.40.20">
    <property type="entry name" value="Ankyrin repeat-containing domain"/>
    <property type="match status" value="1"/>
</dbReference>
<keyword evidence="3" id="KW-1185">Reference proteome</keyword>
<protein>
    <submittedName>
        <fullName evidence="2">Uncharacterized protein</fullName>
    </submittedName>
</protein>
<reference evidence="3" key="1">
    <citation type="submission" date="2023-09" db="EMBL/GenBank/DDBJ databases">
        <authorList>
            <person name="Li S."/>
            <person name="Li X."/>
            <person name="Zhang C."/>
            <person name="Zhao Z."/>
        </authorList>
    </citation>
    <scope>NUCLEOTIDE SEQUENCE [LARGE SCALE GENOMIC DNA]</scope>
    <source>
        <strain evidence="3">SQ149</strain>
    </source>
</reference>
<organism evidence="2 3">
    <name type="scientific">Thalassotalea psychrophila</name>
    <dbReference type="NCBI Taxonomy" id="3065647"/>
    <lineage>
        <taxon>Bacteria</taxon>
        <taxon>Pseudomonadati</taxon>
        <taxon>Pseudomonadota</taxon>
        <taxon>Gammaproteobacteria</taxon>
        <taxon>Alteromonadales</taxon>
        <taxon>Colwelliaceae</taxon>
        <taxon>Thalassotalea</taxon>
    </lineage>
</organism>
<accession>A0ABY9TTH1</accession>
<name>A0ABY9TTH1_9GAMM</name>
<dbReference type="InterPro" id="IPR002110">
    <property type="entry name" value="Ankyrin_rpt"/>
</dbReference>